<dbReference type="Proteomes" id="UP001219525">
    <property type="component" value="Unassembled WGS sequence"/>
</dbReference>
<evidence type="ECO:0000256" key="4">
    <source>
        <dbReference type="ARBA" id="ARBA00023242"/>
    </source>
</evidence>
<feature type="non-terminal residue" evidence="6">
    <location>
        <position position="1049"/>
    </location>
</feature>
<keyword evidence="7" id="KW-1185">Reference proteome</keyword>
<keyword evidence="4" id="KW-0539">Nucleus</keyword>
<evidence type="ECO:0000256" key="1">
    <source>
        <dbReference type="ARBA" id="ARBA00004123"/>
    </source>
</evidence>
<dbReference type="GO" id="GO:0006606">
    <property type="term" value="P:protein import into nucleus"/>
    <property type="evidence" value="ECO:0007669"/>
    <property type="project" value="TreeGrafter"/>
</dbReference>
<feature type="domain" description="Importin N-terminal" evidence="5">
    <location>
        <begin position="40"/>
        <end position="111"/>
    </location>
</feature>
<comment type="similarity">
    <text evidence="2">Belongs to the importin beta family.</text>
</comment>
<dbReference type="InterPro" id="IPR011989">
    <property type="entry name" value="ARM-like"/>
</dbReference>
<protein>
    <submittedName>
        <fullName evidence="6">Armadillo-type protein</fullName>
    </submittedName>
</protein>
<evidence type="ECO:0000259" key="5">
    <source>
        <dbReference type="PROSITE" id="PS50166"/>
    </source>
</evidence>
<dbReference type="GO" id="GO:0005829">
    <property type="term" value="C:cytosol"/>
    <property type="evidence" value="ECO:0007669"/>
    <property type="project" value="TreeGrafter"/>
</dbReference>
<dbReference type="PANTHER" id="PTHR10997:SF7">
    <property type="entry name" value="IMPORTIN-11"/>
    <property type="match status" value="1"/>
</dbReference>
<dbReference type="Pfam" id="PF25758">
    <property type="entry name" value="TPR_IPO11"/>
    <property type="match status" value="1"/>
</dbReference>
<keyword evidence="3" id="KW-0813">Transport</keyword>
<dbReference type="PROSITE" id="PS50166">
    <property type="entry name" value="IMPORTIN_B_NT"/>
    <property type="match status" value="1"/>
</dbReference>
<evidence type="ECO:0000313" key="7">
    <source>
        <dbReference type="Proteomes" id="UP001219525"/>
    </source>
</evidence>
<evidence type="ECO:0000313" key="6">
    <source>
        <dbReference type="EMBL" id="KAJ7228519.1"/>
    </source>
</evidence>
<organism evidence="6 7">
    <name type="scientific">Mycena pura</name>
    <dbReference type="NCBI Taxonomy" id="153505"/>
    <lineage>
        <taxon>Eukaryota</taxon>
        <taxon>Fungi</taxon>
        <taxon>Dikarya</taxon>
        <taxon>Basidiomycota</taxon>
        <taxon>Agaricomycotina</taxon>
        <taxon>Agaricomycetes</taxon>
        <taxon>Agaricomycetidae</taxon>
        <taxon>Agaricales</taxon>
        <taxon>Marasmiineae</taxon>
        <taxon>Mycenaceae</taxon>
        <taxon>Mycena</taxon>
    </lineage>
</organism>
<comment type="subcellular location">
    <subcellularLocation>
        <location evidence="1">Nucleus</location>
    </subcellularLocation>
</comment>
<dbReference type="InterPro" id="IPR058669">
    <property type="entry name" value="TPR_IPO7/11-like"/>
</dbReference>
<comment type="caution">
    <text evidence="6">The sequence shown here is derived from an EMBL/GenBank/DDBJ whole genome shotgun (WGS) entry which is preliminary data.</text>
</comment>
<proteinExistence type="inferred from homology"/>
<dbReference type="AlphaFoldDB" id="A0AAD6YTI8"/>
<reference evidence="6" key="1">
    <citation type="submission" date="2023-03" db="EMBL/GenBank/DDBJ databases">
        <title>Massive genome expansion in bonnet fungi (Mycena s.s.) driven by repeated elements and novel gene families across ecological guilds.</title>
        <authorList>
            <consortium name="Lawrence Berkeley National Laboratory"/>
            <person name="Harder C.B."/>
            <person name="Miyauchi S."/>
            <person name="Viragh M."/>
            <person name="Kuo A."/>
            <person name="Thoen E."/>
            <person name="Andreopoulos B."/>
            <person name="Lu D."/>
            <person name="Skrede I."/>
            <person name="Drula E."/>
            <person name="Henrissat B."/>
            <person name="Morin E."/>
            <person name="Kohler A."/>
            <person name="Barry K."/>
            <person name="LaButti K."/>
            <person name="Morin E."/>
            <person name="Salamov A."/>
            <person name="Lipzen A."/>
            <person name="Mereny Z."/>
            <person name="Hegedus B."/>
            <person name="Baldrian P."/>
            <person name="Stursova M."/>
            <person name="Weitz H."/>
            <person name="Taylor A."/>
            <person name="Grigoriev I.V."/>
            <person name="Nagy L.G."/>
            <person name="Martin F."/>
            <person name="Kauserud H."/>
        </authorList>
    </citation>
    <scope>NUCLEOTIDE SEQUENCE</scope>
    <source>
        <strain evidence="6">9144</strain>
    </source>
</reference>
<dbReference type="GO" id="GO:0031267">
    <property type="term" value="F:small GTPase binding"/>
    <property type="evidence" value="ECO:0007669"/>
    <property type="project" value="InterPro"/>
</dbReference>
<evidence type="ECO:0000256" key="2">
    <source>
        <dbReference type="ARBA" id="ARBA00007991"/>
    </source>
</evidence>
<dbReference type="InterPro" id="IPR016024">
    <property type="entry name" value="ARM-type_fold"/>
</dbReference>
<dbReference type="PANTHER" id="PTHR10997">
    <property type="entry name" value="IMPORTIN-7, 8, 11"/>
    <property type="match status" value="1"/>
</dbReference>
<gene>
    <name evidence="6" type="ORF">GGX14DRAFT_613323</name>
</gene>
<dbReference type="InterPro" id="IPR001494">
    <property type="entry name" value="Importin-beta_N"/>
</dbReference>
<dbReference type="SUPFAM" id="SSF48371">
    <property type="entry name" value="ARM repeat"/>
    <property type="match status" value="1"/>
</dbReference>
<dbReference type="Gene3D" id="1.25.10.10">
    <property type="entry name" value="Leucine-rich Repeat Variant"/>
    <property type="match status" value="1"/>
</dbReference>
<dbReference type="EMBL" id="JARJCW010000002">
    <property type="protein sequence ID" value="KAJ7228519.1"/>
    <property type="molecule type" value="Genomic_DNA"/>
</dbReference>
<sequence length="1049" mass="117877">MDVAPRPLVSKGVPQTVSTDEVYQVMTGCASQDPALFQVSSTRLKELLEMFGIYDALHEIAAQKAVVPLQIRQQSIIQFKNAALPHWRSRKNLSEDHRIRIRVRCFMFLDEEDETIAECNEVTVAKISRIDYPNNWPNLVDDLLKVIHSTLQKRFSDPVNEDPRDILILRRSIQLLNHGVLKEFSAIKIPSGMKTMGAILSKCQVTFWDYYSTLVFSLYLKYPYPDFISPRAYTDMLLAHLVYKCITKMAEWLWRHIGTGKNGIDVQASHNWIATIVGESHESLKQLVKRRHEIFAAHETIGLASNPCARRCVDILTRHIRLFGKFFRRLQEISPSRFSTLPCSADLVAYYWGQVVDATTKDPGSIADSNEAVYPVRFLVQGMCLFKDSLSQWKPSRKDGGQNENALPPDFVQVAVETLIKQFMPLKDTELNEWMSDPEQWVNDEDTTNEQWVFEIRPCSERVLLSLSSAFPDVVAPLLLNLYNNFGTILAGNLQEIVQKEALYCALGRCAPRLENMLPFEQWLQTTLTAEARSAEPTYPIIKRRIAWLLGKLVSDTCISPANVLLWQIMVHLLRDRGPGSDTVVRLTAAIALRECVDSIYFDINVFAPFLPDVVSELIKLLGEADTFEIKRRVDYTLNVVIEQSGERISDFVNIITGPLPGLWIGAGDNFLFKCSLLVTVMKLVEATKDKSVALTGIVIALVREGMSPEVASRLDEDALNLWLAALRNTTTLQSQSGPALIDLFPQAISLLASNLDLLGKAIDIVVAHFLLDAAVILRTFAVDLFRAFVDALSSASVETNLKDMILALNLLVQVAPSSLWGEAMHTSGLFSLLMKNIADGECGLLLLTEHILLMSRIVMADRQMFLQLMSATATASMTEAKLYDKLLDQWWGTWDSMSEPRYRKLSAMGMAALVSTAQPDALERIPGDIFNMWTDVLLELKEAQVAAAAAADEAGYVLIINGLSPLDLNRLWELNEAPPAYFQSTEGTLEYDRRKLVYDRDPVRTVQLTAYIATNLNEGQAKCGPQAFQDKYLSKVDPAVLWMIQDQL</sequence>
<dbReference type="GO" id="GO:0005635">
    <property type="term" value="C:nuclear envelope"/>
    <property type="evidence" value="ECO:0007669"/>
    <property type="project" value="TreeGrafter"/>
</dbReference>
<accession>A0AAD6YTI8</accession>
<name>A0AAD6YTI8_9AGAR</name>
<evidence type="ECO:0000256" key="3">
    <source>
        <dbReference type="ARBA" id="ARBA00022448"/>
    </source>
</evidence>